<evidence type="ECO:0000259" key="2">
    <source>
        <dbReference type="PROSITE" id="PS51272"/>
    </source>
</evidence>
<gene>
    <name evidence="3" type="ORF">IAC18_05470</name>
</gene>
<feature type="domain" description="SLH" evidence="2">
    <location>
        <begin position="40"/>
        <end position="103"/>
    </location>
</feature>
<name>A0A9D1JV71_9FIRM</name>
<proteinExistence type="predicted"/>
<dbReference type="Pfam" id="PF00395">
    <property type="entry name" value="SLH"/>
    <property type="match status" value="2"/>
</dbReference>
<dbReference type="Proteomes" id="UP000824001">
    <property type="component" value="Unassembled WGS sequence"/>
</dbReference>
<comment type="caution">
    <text evidence="3">The sequence shown here is derived from an EMBL/GenBank/DDBJ whole genome shotgun (WGS) entry which is preliminary data.</text>
</comment>
<protein>
    <submittedName>
        <fullName evidence="3">S-layer homology domain-containing protein</fullName>
    </submittedName>
</protein>
<evidence type="ECO:0000313" key="3">
    <source>
        <dbReference type="EMBL" id="HIS66996.1"/>
    </source>
</evidence>
<feature type="non-terminal residue" evidence="3">
    <location>
        <position position="1"/>
    </location>
</feature>
<keyword evidence="1" id="KW-0677">Repeat</keyword>
<dbReference type="InterPro" id="IPR001119">
    <property type="entry name" value="SLH_dom"/>
</dbReference>
<sequence length="201" mass="22736">LSVTYRSGRYELKLTRVSANHYTFTMPAYDVYVTAEFTSDGFPFDDVRSNQWFYDAVYYVWANDLMEGVDYDEFNPNGTMTRAMFWAVLGRIDGETITGSDWADEARDWAMSEGVSDGTDPNGLVTREQMVTMLWRYAGERDGSGSLSRYTDGDKVAQYATEAMRWALGNGIIEGTTATTLEPQATATRAQCAAIFMRYYK</sequence>
<dbReference type="EMBL" id="DVJK01000154">
    <property type="protein sequence ID" value="HIS66996.1"/>
    <property type="molecule type" value="Genomic_DNA"/>
</dbReference>
<evidence type="ECO:0000313" key="4">
    <source>
        <dbReference type="Proteomes" id="UP000824001"/>
    </source>
</evidence>
<organism evidence="3 4">
    <name type="scientific">Candidatus Scatomorpha merdipullorum</name>
    <dbReference type="NCBI Taxonomy" id="2840927"/>
    <lineage>
        <taxon>Bacteria</taxon>
        <taxon>Bacillati</taxon>
        <taxon>Bacillota</taxon>
        <taxon>Clostridia</taxon>
        <taxon>Eubacteriales</taxon>
        <taxon>Candidatus Scatomorpha</taxon>
    </lineage>
</organism>
<dbReference type="PROSITE" id="PS51272">
    <property type="entry name" value="SLH"/>
    <property type="match status" value="2"/>
</dbReference>
<feature type="domain" description="SLH" evidence="2">
    <location>
        <begin position="147"/>
        <end position="201"/>
    </location>
</feature>
<reference evidence="3" key="1">
    <citation type="submission" date="2020-10" db="EMBL/GenBank/DDBJ databases">
        <authorList>
            <person name="Gilroy R."/>
        </authorList>
    </citation>
    <scope>NUCLEOTIDE SEQUENCE</scope>
    <source>
        <strain evidence="3">ChiHjej10B9-9673</strain>
    </source>
</reference>
<dbReference type="AlphaFoldDB" id="A0A9D1JV71"/>
<reference evidence="3" key="2">
    <citation type="journal article" date="2021" name="PeerJ">
        <title>Extensive microbial diversity within the chicken gut microbiome revealed by metagenomics and culture.</title>
        <authorList>
            <person name="Gilroy R."/>
            <person name="Ravi A."/>
            <person name="Getino M."/>
            <person name="Pursley I."/>
            <person name="Horton D.L."/>
            <person name="Alikhan N.F."/>
            <person name="Baker D."/>
            <person name="Gharbi K."/>
            <person name="Hall N."/>
            <person name="Watson M."/>
            <person name="Adriaenssens E.M."/>
            <person name="Foster-Nyarko E."/>
            <person name="Jarju S."/>
            <person name="Secka A."/>
            <person name="Antonio M."/>
            <person name="Oren A."/>
            <person name="Chaudhuri R.R."/>
            <person name="La Ragione R."/>
            <person name="Hildebrand F."/>
            <person name="Pallen M.J."/>
        </authorList>
    </citation>
    <scope>NUCLEOTIDE SEQUENCE</scope>
    <source>
        <strain evidence="3">ChiHjej10B9-9673</strain>
    </source>
</reference>
<evidence type="ECO:0000256" key="1">
    <source>
        <dbReference type="ARBA" id="ARBA00022737"/>
    </source>
</evidence>
<accession>A0A9D1JV71</accession>